<protein>
    <submittedName>
        <fullName evidence="16">PTS system, N-acetylglucosamine-specific IIBC subunit</fullName>
    </submittedName>
</protein>
<dbReference type="GO" id="GO:0015572">
    <property type="term" value="F:N-acetylglucosamine transmembrane transporter activity"/>
    <property type="evidence" value="ECO:0007669"/>
    <property type="project" value="InterPro"/>
</dbReference>
<proteinExistence type="predicted"/>
<dbReference type="SUPFAM" id="SSF55604">
    <property type="entry name" value="Glucose permease domain IIB"/>
    <property type="match status" value="1"/>
</dbReference>
<gene>
    <name evidence="16" type="ORF">SCNU_02522</name>
</gene>
<dbReference type="GO" id="GO:0016301">
    <property type="term" value="F:kinase activity"/>
    <property type="evidence" value="ECO:0007669"/>
    <property type="project" value="UniProtKB-KW"/>
</dbReference>
<organism evidence="16 17">
    <name type="scientific">Gordonia neofelifaecis NRRL B-59395</name>
    <dbReference type="NCBI Taxonomy" id="644548"/>
    <lineage>
        <taxon>Bacteria</taxon>
        <taxon>Bacillati</taxon>
        <taxon>Actinomycetota</taxon>
        <taxon>Actinomycetes</taxon>
        <taxon>Mycobacteriales</taxon>
        <taxon>Gordoniaceae</taxon>
        <taxon>Gordonia</taxon>
    </lineage>
</organism>
<dbReference type="InterPro" id="IPR001127">
    <property type="entry name" value="PTS_EIIA_1_perm"/>
</dbReference>
<keyword evidence="3" id="KW-1003">Cell membrane</keyword>
<dbReference type="InterPro" id="IPR013013">
    <property type="entry name" value="PTS_EIIC_1"/>
</dbReference>
<evidence type="ECO:0000256" key="11">
    <source>
        <dbReference type="PROSITE-ProRule" id="PRU00421"/>
    </source>
</evidence>
<dbReference type="Pfam" id="PF00367">
    <property type="entry name" value="PTS_EIIB"/>
    <property type="match status" value="1"/>
</dbReference>
<keyword evidence="2" id="KW-0813">Transport</keyword>
<feature type="transmembrane region" description="Helical" evidence="12">
    <location>
        <begin position="172"/>
        <end position="190"/>
    </location>
</feature>
<feature type="transmembrane region" description="Helical" evidence="12">
    <location>
        <begin position="331"/>
        <end position="348"/>
    </location>
</feature>
<evidence type="ECO:0000259" key="13">
    <source>
        <dbReference type="PROSITE" id="PS51093"/>
    </source>
</evidence>
<dbReference type="Pfam" id="PF02378">
    <property type="entry name" value="PTS_EIIC"/>
    <property type="match status" value="1"/>
</dbReference>
<evidence type="ECO:0000313" key="17">
    <source>
        <dbReference type="Proteomes" id="UP000035065"/>
    </source>
</evidence>
<dbReference type="NCBIfam" id="TIGR00826">
    <property type="entry name" value="EIIB_glc"/>
    <property type="match status" value="1"/>
</dbReference>
<evidence type="ECO:0000256" key="8">
    <source>
        <dbReference type="ARBA" id="ARBA00022777"/>
    </source>
</evidence>
<evidence type="ECO:0000256" key="12">
    <source>
        <dbReference type="SAM" id="Phobius"/>
    </source>
</evidence>
<dbReference type="CDD" id="cd00212">
    <property type="entry name" value="PTS_IIB_glc"/>
    <property type="match status" value="1"/>
</dbReference>
<feature type="transmembrane region" description="Helical" evidence="12">
    <location>
        <begin position="354"/>
        <end position="373"/>
    </location>
</feature>
<dbReference type="PROSITE" id="PS51098">
    <property type="entry name" value="PTS_EIIB_TYPE_1"/>
    <property type="match status" value="1"/>
</dbReference>
<accession>F1YFK7</accession>
<dbReference type="PANTHER" id="PTHR30009">
    <property type="entry name" value="CYTOCHROME C-TYPE SYNTHESIS PROTEIN AND PTS TRANSMEMBRANE COMPONENT"/>
    <property type="match status" value="1"/>
</dbReference>
<dbReference type="InterPro" id="IPR018113">
    <property type="entry name" value="PTrfase_EIIB_Cys"/>
</dbReference>
<dbReference type="GO" id="GO:0009401">
    <property type="term" value="P:phosphoenolpyruvate-dependent sugar phosphotransferase system"/>
    <property type="evidence" value="ECO:0007669"/>
    <property type="project" value="UniProtKB-KW"/>
</dbReference>
<feature type="transmembrane region" description="Helical" evidence="12">
    <location>
        <begin position="304"/>
        <end position="324"/>
    </location>
</feature>
<feature type="domain" description="PTS EIIB type-1" evidence="14">
    <location>
        <begin position="459"/>
        <end position="541"/>
    </location>
</feature>
<keyword evidence="5" id="KW-0808">Transferase</keyword>
<dbReference type="PANTHER" id="PTHR30009:SF4">
    <property type="entry name" value="PTS SYSTEM N-ACETYLGLUCOSAMINE-SPECIFIC EIICBA COMPONENT"/>
    <property type="match status" value="1"/>
</dbReference>
<dbReference type="InterPro" id="IPR011055">
    <property type="entry name" value="Dup_hybrid_motif"/>
</dbReference>
<feature type="transmembrane region" description="Helical" evidence="12">
    <location>
        <begin position="107"/>
        <end position="129"/>
    </location>
</feature>
<dbReference type="GO" id="GO:0015764">
    <property type="term" value="P:N-acetylglucosamine transport"/>
    <property type="evidence" value="ECO:0007669"/>
    <property type="project" value="TreeGrafter"/>
</dbReference>
<evidence type="ECO:0000256" key="1">
    <source>
        <dbReference type="ARBA" id="ARBA00004651"/>
    </source>
</evidence>
<evidence type="ECO:0000256" key="2">
    <source>
        <dbReference type="ARBA" id="ARBA00022448"/>
    </source>
</evidence>
<evidence type="ECO:0000259" key="15">
    <source>
        <dbReference type="PROSITE" id="PS51103"/>
    </source>
</evidence>
<dbReference type="eggNOG" id="COG1263">
    <property type="taxonomic scope" value="Bacteria"/>
</dbReference>
<evidence type="ECO:0000259" key="14">
    <source>
        <dbReference type="PROSITE" id="PS51098"/>
    </source>
</evidence>
<dbReference type="GO" id="GO:0008982">
    <property type="term" value="F:protein-N(PI)-phosphohistidine-sugar phosphotransferase activity"/>
    <property type="evidence" value="ECO:0007669"/>
    <property type="project" value="InterPro"/>
</dbReference>
<keyword evidence="17" id="KW-1185">Reference proteome</keyword>
<dbReference type="PROSITE" id="PS01035">
    <property type="entry name" value="PTS_EIIB_TYPE_1_CYS"/>
    <property type="match status" value="1"/>
</dbReference>
<evidence type="ECO:0000256" key="9">
    <source>
        <dbReference type="ARBA" id="ARBA00022989"/>
    </source>
</evidence>
<dbReference type="InterPro" id="IPR003352">
    <property type="entry name" value="PTS_EIIC"/>
</dbReference>
<evidence type="ECO:0000256" key="5">
    <source>
        <dbReference type="ARBA" id="ARBA00022679"/>
    </source>
</evidence>
<keyword evidence="7 12" id="KW-0812">Transmembrane</keyword>
<feature type="domain" description="PTS EIIA type-1" evidence="13">
    <location>
        <begin position="601"/>
        <end position="705"/>
    </location>
</feature>
<dbReference type="PROSITE" id="PS51093">
    <property type="entry name" value="PTS_EIIA_TYPE_1"/>
    <property type="match status" value="1"/>
</dbReference>
<dbReference type="eggNOG" id="COG2190">
    <property type="taxonomic scope" value="Bacteria"/>
</dbReference>
<dbReference type="RefSeq" id="WP_009677775.1">
    <property type="nucleotide sequence ID" value="NZ_AEUD01000002.1"/>
</dbReference>
<feature type="transmembrane region" description="Helical" evidence="12">
    <location>
        <begin position="39"/>
        <end position="60"/>
    </location>
</feature>
<dbReference type="Gene3D" id="3.30.1360.60">
    <property type="entry name" value="Glucose permease domain IIB"/>
    <property type="match status" value="1"/>
</dbReference>
<dbReference type="InterPro" id="IPR050429">
    <property type="entry name" value="PTS_Glucose_EIICBA"/>
</dbReference>
<dbReference type="NCBIfam" id="TIGR01998">
    <property type="entry name" value="PTS-II-BC-nag"/>
    <property type="match status" value="1"/>
</dbReference>
<name>F1YFK7_9ACTN</name>
<dbReference type="InterPro" id="IPR010974">
    <property type="entry name" value="PTS_IIBC_nag"/>
</dbReference>
<dbReference type="NCBIfam" id="TIGR00830">
    <property type="entry name" value="PTBA"/>
    <property type="match status" value="1"/>
</dbReference>
<keyword evidence="4" id="KW-0762">Sugar transport</keyword>
<dbReference type="STRING" id="644548.SCNU_02522"/>
<evidence type="ECO:0000313" key="16">
    <source>
        <dbReference type="EMBL" id="EGD56391.1"/>
    </source>
</evidence>
<sequence>MTSTTRDKVHSEHPSVRSFTTEWDTPEMMKFLQNLGKSIMLPVAVLPVAAILVGIANWIIGINDDQPNVVTSFLQTAGLAVLSNMALLFAVGVSIGMAKKSDGTSALAGLVSWLVITSLLAPTSVMTLLGRGYTTSIAEQGADISAGQKLVMDNGHLAIQTPDVNEAFAPGAFQNAFIGILCGIIGALCYNRFKDVKLPDALSFFSGRRSVAIVTAGVSLIVALILLFLWPLLYSGLVWFGEHIVDLGAVGTGLYGFFNRLLIPFGLHHALNSVFWFDVAGINDLNNFLSGEGTFGVTGQYMTGFFPIMMFGLPGAALAMYTTAKTTRKKIAYGILLSGAVSSFFVGVTEPLEFAFMFLAPFLFVIHAVFMGLSMAICQLLPVRMGFGFSGGFVDLVLNWKNPMAENPWIIIVLGIGWFFVYFFVFRWVILKFQLKTPGREDDDPVDDDGEGGASTGFIGTASKFIDALGGKTNILELDNCATRLRMEIDDTAKVDEPALKRAGAAGTMKPGGHSVQVIYGLNVQFVKDAMEKIMSGEVDPTTVEAAVEAVDEADAAVHAAEEQAEDQGGDTAVLTKPDTKVVTLQRPIPGYAIALSEVPDKTFASGMMGPGLAIVPTSGEVVAPADATVVTVFPTGHAVGLRLTDGTEVLIHVGLDTVKMKGDGFEPLVKAKDEVTAGQPLINVDLAKIEAAGYPTVTPVVVMNDKTATVEFS</sequence>
<dbReference type="Proteomes" id="UP000035065">
    <property type="component" value="Unassembled WGS sequence"/>
</dbReference>
<dbReference type="GO" id="GO:0019866">
    <property type="term" value="C:organelle inner membrane"/>
    <property type="evidence" value="ECO:0007669"/>
    <property type="project" value="InterPro"/>
</dbReference>
<dbReference type="Gene3D" id="2.70.70.10">
    <property type="entry name" value="Glucose Permease (Domain IIA)"/>
    <property type="match status" value="1"/>
</dbReference>
<keyword evidence="9 12" id="KW-1133">Transmembrane helix</keyword>
<keyword evidence="8" id="KW-0418">Kinase</keyword>
<dbReference type="EMBL" id="AEUD01000002">
    <property type="protein sequence ID" value="EGD56391.1"/>
    <property type="molecule type" value="Genomic_DNA"/>
</dbReference>
<feature type="transmembrane region" description="Helical" evidence="12">
    <location>
        <begin position="211"/>
        <end position="233"/>
    </location>
</feature>
<comment type="subcellular location">
    <subcellularLocation>
        <location evidence="1">Cell membrane</location>
        <topology evidence="1">Multi-pass membrane protein</topology>
    </subcellularLocation>
</comment>
<feature type="transmembrane region" description="Helical" evidence="12">
    <location>
        <begin position="410"/>
        <end position="430"/>
    </location>
</feature>
<evidence type="ECO:0000256" key="6">
    <source>
        <dbReference type="ARBA" id="ARBA00022683"/>
    </source>
</evidence>
<dbReference type="AlphaFoldDB" id="F1YFK7"/>
<dbReference type="InterPro" id="IPR001996">
    <property type="entry name" value="PTS_IIB_1"/>
</dbReference>
<keyword evidence="10 12" id="KW-0472">Membrane</keyword>
<dbReference type="Pfam" id="PF00358">
    <property type="entry name" value="PTS_EIIA_1"/>
    <property type="match status" value="1"/>
</dbReference>
<evidence type="ECO:0000256" key="7">
    <source>
        <dbReference type="ARBA" id="ARBA00022692"/>
    </source>
</evidence>
<evidence type="ECO:0000256" key="10">
    <source>
        <dbReference type="ARBA" id="ARBA00023136"/>
    </source>
</evidence>
<reference evidence="16 17" key="1">
    <citation type="journal article" date="2011" name="J. Bacteriol.">
        <title>Draft Genome Sequence of Gordonia neofelifaecis NRRL B-59395, a Cholesterol-Degrading Actinomycete.</title>
        <authorList>
            <person name="Ge F."/>
            <person name="Li W."/>
            <person name="Chen G."/>
            <person name="Liu Y."/>
            <person name="Zhang G."/>
            <person name="Yong B."/>
            <person name="Wang Q."/>
            <person name="Wang N."/>
            <person name="Huang Z."/>
            <person name="Li W."/>
            <person name="Wang J."/>
            <person name="Wu C."/>
            <person name="Xie Q."/>
            <person name="Liu G."/>
        </authorList>
    </citation>
    <scope>NUCLEOTIDE SEQUENCE [LARGE SCALE GENOMIC DNA]</scope>
    <source>
        <strain evidence="16 17">NRRL B-59395</strain>
    </source>
</reference>
<keyword evidence="6" id="KW-0598">Phosphotransferase system</keyword>
<evidence type="ECO:0000256" key="3">
    <source>
        <dbReference type="ARBA" id="ARBA00022475"/>
    </source>
</evidence>
<comment type="caution">
    <text evidence="16">The sequence shown here is derived from an EMBL/GenBank/DDBJ whole genome shotgun (WGS) entry which is preliminary data.</text>
</comment>
<dbReference type="InterPro" id="IPR036878">
    <property type="entry name" value="Glu_permease_IIB"/>
</dbReference>
<feature type="domain" description="PTS EIIC type-1" evidence="15">
    <location>
        <begin position="26"/>
        <end position="442"/>
    </location>
</feature>
<dbReference type="GO" id="GO:0090563">
    <property type="term" value="F:protein-phosphocysteine-sugar phosphotransferase activity"/>
    <property type="evidence" value="ECO:0007669"/>
    <property type="project" value="TreeGrafter"/>
</dbReference>
<dbReference type="GO" id="GO:0005886">
    <property type="term" value="C:plasma membrane"/>
    <property type="evidence" value="ECO:0007669"/>
    <property type="project" value="UniProtKB-SubCell"/>
</dbReference>
<evidence type="ECO:0000256" key="4">
    <source>
        <dbReference type="ARBA" id="ARBA00022597"/>
    </source>
</evidence>
<dbReference type="FunFam" id="2.70.70.10:FF:000001">
    <property type="entry name" value="PTS system glucose-specific IIA component"/>
    <property type="match status" value="1"/>
</dbReference>
<dbReference type="PROSITE" id="PS00371">
    <property type="entry name" value="PTS_EIIA_TYPE_1_HIS"/>
    <property type="match status" value="1"/>
</dbReference>
<dbReference type="SUPFAM" id="SSF51261">
    <property type="entry name" value="Duplicated hybrid motif"/>
    <property type="match status" value="1"/>
</dbReference>
<dbReference type="PROSITE" id="PS51103">
    <property type="entry name" value="PTS_EIIC_TYPE_1"/>
    <property type="match status" value="1"/>
</dbReference>
<feature type="active site" description="Phosphocysteine intermediate; for EIIB activity" evidence="11">
    <location>
        <position position="481"/>
    </location>
</feature>
<feature type="transmembrane region" description="Helical" evidence="12">
    <location>
        <begin position="72"/>
        <end position="95"/>
    </location>
</feature>